<keyword evidence="1" id="KW-0646">Protease inhibitor</keyword>
<feature type="domain" description="TIL" evidence="5">
    <location>
        <begin position="91"/>
        <end position="139"/>
    </location>
</feature>
<keyword evidence="4" id="KW-0732">Signal</keyword>
<dbReference type="GO" id="GO:0030414">
    <property type="term" value="F:peptidase inhibitor activity"/>
    <property type="evidence" value="ECO:0007669"/>
    <property type="project" value="UniProtKB-KW"/>
</dbReference>
<dbReference type="PANTHER" id="PTHR23259:SF82">
    <property type="entry name" value="SERINE PROTEASE INHIBITOR 1 PROTEIN"/>
    <property type="match status" value="1"/>
</dbReference>
<feature type="signal peptide" evidence="4">
    <location>
        <begin position="1"/>
        <end position="18"/>
    </location>
</feature>
<dbReference type="Pfam" id="PF01826">
    <property type="entry name" value="TIL"/>
    <property type="match status" value="2"/>
</dbReference>
<dbReference type="InterPro" id="IPR036084">
    <property type="entry name" value="Ser_inhib-like_sf"/>
</dbReference>
<evidence type="ECO:0000256" key="2">
    <source>
        <dbReference type="ARBA" id="ARBA00023157"/>
    </source>
</evidence>
<protein>
    <submittedName>
        <fullName evidence="6">TIL domain containing protein</fullName>
    </submittedName>
</protein>
<evidence type="ECO:0000256" key="1">
    <source>
        <dbReference type="ARBA" id="ARBA00022690"/>
    </source>
</evidence>
<dbReference type="Gene3D" id="2.10.25.10">
    <property type="entry name" value="Laminin"/>
    <property type="match status" value="3"/>
</dbReference>
<dbReference type="PANTHER" id="PTHR23259">
    <property type="entry name" value="RIDDLE"/>
    <property type="match status" value="1"/>
</dbReference>
<dbReference type="InterPro" id="IPR051368">
    <property type="entry name" value="SerProtInhib-TIL_Domain"/>
</dbReference>
<feature type="region of interest" description="Disordered" evidence="3">
    <location>
        <begin position="1200"/>
        <end position="1247"/>
    </location>
</feature>
<evidence type="ECO:0000256" key="4">
    <source>
        <dbReference type="SAM" id="SignalP"/>
    </source>
</evidence>
<sequence>MHQVTIVLVALCIAVVRGNSTCHDCGTPKCGPNEVPVNGIRRRDLFCRPLYTPPLVLKEPRKCVCKTGFVRNSWGECVDRKSCERCKPRLQKDWHTCSSSCPVTANKPISLSCRKMCTPGCDCPPGWVVDPMNWKNCVRAVKYAPICPPNSRFESCVSTCEPVCGFIPPRPCFTHCHRGACVCNRGFVAFVQRGVMICVRQEKCLRYLRTAHVSVLNNTAFGAGGSSHGITNNGGAFMAAPDGILPPAPSGPVFSSNVNNVMGTASPGDSRMGVSRSTINTAATSLGSGSGSGSVGAGVNSLPHPETGSHTVGSGFGGSRLASASGATGTVTILPSSLTAISPGLVTAGVNGASVLPPGSAGTNAMHASLGAAGSNPGVSFVDGALSSGSRHAGAAVLLAGTSRGAVTGDVGNTLTAASEGPGGASTSAGSALTAVYSGRGGITTGIEGTSSRTPSSVTSGGIRAEITSTGTHGGVHTVHGALSSGSRTAGAGGLSAGTLHGSNGGGVGNALSRTPVPSSTIGIGAGNEHLAVSSVSTGIMSVLGGPTAHKPLASQPSGVRTGSGPPDTNGGGHITPGTSIIDPGTSLASSSLISATERMHTIRRSLVIKPSSSSRTPEIVSAETSALPSASGIHRSIRAGPAGASAIGVTSEAPSTHLFHSEHGAVNIRTNSAGTTGFMPSATDLGAIRTSTGSVPTPLIGNRAMGDTTARTIFHGALTRPGVVGAGRGGTGRNPAFSAEHGGARVRLGTTEIYRSAPVGSRMNSLGAGSTGTAGSLSLAAPGLSRVGINTVSAIAPSSVRGITGAPESSVILSGVSLQPNGISASVSTSGTSQPPSAGFGEVGLELGATSSTSHGIARPGTVHLDSRQPYFSLGTSGATVLTGAENGINVAGENPRPSVGFSNVLNRAVISTTASNAPDLSGTPEPLDLGDITGIEAPLTSVSRVSGGSGILINRGSESLNSGGDNARTSSIITAGHGVASGATVHPEGTRFGRVTGTAAVNNVTVTGLPPSATLRSHTGTGLSYTSEIGRAGLPVPSGSTGSRDVGAFGGTVITTNTHSTHGSGASVSSLSREASEITGTDTYAAGGSRIGPGGEVLPSAATSSVIGLGTYSSGVTTEGGNWNARTTGGAHSGVASPSRTLRHGERMGSTYDVGQHFPSSAGYLRIGYSINPYLPGFMLNAGKEYADTSLTIKPADTNALGGTRGDPIGHRSLGESEDSLPGNMNISGVQPIIGGATVRTSTSR</sequence>
<dbReference type="EMBL" id="GEDV01007239">
    <property type="protein sequence ID" value="JAP81318.1"/>
    <property type="molecule type" value="Transcribed_RNA"/>
</dbReference>
<evidence type="ECO:0000313" key="6">
    <source>
        <dbReference type="EMBL" id="JAP81318.1"/>
    </source>
</evidence>
<name>A0A131YRV9_RHIAP</name>
<feature type="domain" description="TIL" evidence="5">
    <location>
        <begin position="147"/>
        <end position="204"/>
    </location>
</feature>
<keyword evidence="2" id="KW-1015">Disulfide bond</keyword>
<feature type="chain" id="PRO_5007285833" evidence="4">
    <location>
        <begin position="19"/>
        <end position="1247"/>
    </location>
</feature>
<dbReference type="AlphaFoldDB" id="A0A131YRV9"/>
<evidence type="ECO:0000259" key="5">
    <source>
        <dbReference type="Pfam" id="PF01826"/>
    </source>
</evidence>
<feature type="compositionally biased region" description="Polar residues" evidence="3">
    <location>
        <begin position="611"/>
        <end position="629"/>
    </location>
</feature>
<feature type="region of interest" description="Disordered" evidence="3">
    <location>
        <begin position="826"/>
        <end position="845"/>
    </location>
</feature>
<dbReference type="SUPFAM" id="SSF57567">
    <property type="entry name" value="Serine protease inhibitors"/>
    <property type="match status" value="2"/>
</dbReference>
<feature type="compositionally biased region" description="Polar residues" evidence="3">
    <location>
        <begin position="826"/>
        <end position="837"/>
    </location>
</feature>
<reference evidence="6" key="1">
    <citation type="journal article" date="2016" name="Ticks Tick Borne Dis.">
        <title>De novo assembly and annotation of the salivary gland transcriptome of Rhipicephalus appendiculatus male and female ticks during blood feeding.</title>
        <authorList>
            <person name="de Castro M.H."/>
            <person name="de Klerk D."/>
            <person name="Pienaar R."/>
            <person name="Latif A.A."/>
            <person name="Rees D.J."/>
            <person name="Mans B.J."/>
        </authorList>
    </citation>
    <scope>NUCLEOTIDE SEQUENCE</scope>
    <source>
        <tissue evidence="6">Salivary glands</tissue>
    </source>
</reference>
<feature type="region of interest" description="Disordered" evidence="3">
    <location>
        <begin position="282"/>
        <end position="315"/>
    </location>
</feature>
<accession>A0A131YRV9</accession>
<dbReference type="InterPro" id="IPR002919">
    <property type="entry name" value="TIL_dom"/>
</dbReference>
<feature type="region of interest" description="Disordered" evidence="3">
    <location>
        <begin position="609"/>
        <end position="633"/>
    </location>
</feature>
<proteinExistence type="predicted"/>
<dbReference type="CDD" id="cd19941">
    <property type="entry name" value="TIL"/>
    <property type="match status" value="3"/>
</dbReference>
<evidence type="ECO:0000256" key="3">
    <source>
        <dbReference type="SAM" id="MobiDB-lite"/>
    </source>
</evidence>
<feature type="region of interest" description="Disordered" evidence="3">
    <location>
        <begin position="547"/>
        <end position="587"/>
    </location>
</feature>
<organism evidence="6">
    <name type="scientific">Rhipicephalus appendiculatus</name>
    <name type="common">Brown ear tick</name>
    <dbReference type="NCBI Taxonomy" id="34631"/>
    <lineage>
        <taxon>Eukaryota</taxon>
        <taxon>Metazoa</taxon>
        <taxon>Ecdysozoa</taxon>
        <taxon>Arthropoda</taxon>
        <taxon>Chelicerata</taxon>
        <taxon>Arachnida</taxon>
        <taxon>Acari</taxon>
        <taxon>Parasitiformes</taxon>
        <taxon>Ixodida</taxon>
        <taxon>Ixodoidea</taxon>
        <taxon>Ixodidae</taxon>
        <taxon>Rhipicephalinae</taxon>
        <taxon>Rhipicephalus</taxon>
        <taxon>Rhipicephalus</taxon>
    </lineage>
</organism>